<gene>
    <name evidence="7" type="ORF">G9C98_004829</name>
</gene>
<feature type="domain" description="Carbohydrate kinase FGGY N-terminal" evidence="5">
    <location>
        <begin position="51"/>
        <end position="310"/>
    </location>
</feature>
<dbReference type="InterPro" id="IPR006003">
    <property type="entry name" value="FGGY_RbtK-like"/>
</dbReference>
<dbReference type="Pfam" id="PF02782">
    <property type="entry name" value="FGGY_C"/>
    <property type="match status" value="1"/>
</dbReference>
<evidence type="ECO:0000259" key="5">
    <source>
        <dbReference type="Pfam" id="PF00370"/>
    </source>
</evidence>
<evidence type="ECO:0000256" key="2">
    <source>
        <dbReference type="ARBA" id="ARBA00022679"/>
    </source>
</evidence>
<dbReference type="InterPro" id="IPR018484">
    <property type="entry name" value="FGGY_N"/>
</dbReference>
<reference evidence="7" key="1">
    <citation type="submission" date="2020-03" db="EMBL/GenBank/DDBJ databases">
        <authorList>
            <person name="Chebbi M.A."/>
            <person name="Drezen J.M."/>
        </authorList>
    </citation>
    <scope>NUCLEOTIDE SEQUENCE</scope>
    <source>
        <tissue evidence="7">Whole body</tissue>
    </source>
</reference>
<dbReference type="PANTHER" id="PTHR43435">
    <property type="entry name" value="RIBULOKINASE"/>
    <property type="match status" value="1"/>
</dbReference>
<dbReference type="PIRSF" id="PIRSF000538">
    <property type="entry name" value="GlpK"/>
    <property type="match status" value="1"/>
</dbReference>
<evidence type="ECO:0000259" key="6">
    <source>
        <dbReference type="Pfam" id="PF02782"/>
    </source>
</evidence>
<protein>
    <recommendedName>
        <fullName evidence="4">FGGY carbohydrate kinase domain-containing protein</fullName>
    </recommendedName>
</protein>
<dbReference type="CDD" id="cd07782">
    <property type="entry name" value="ASKHA_NBD_FGGY_D-RBK"/>
    <property type="match status" value="1"/>
</dbReference>
<comment type="caution">
    <text evidence="7">The sequence shown here is derived from an EMBL/GenBank/DDBJ whole genome shotgun (WGS) entry which is preliminary data.</text>
</comment>
<evidence type="ECO:0000313" key="8">
    <source>
        <dbReference type="Proteomes" id="UP000729913"/>
    </source>
</evidence>
<accession>A0A8J5RBD2</accession>
<keyword evidence="2" id="KW-0808">Transferase</keyword>
<evidence type="ECO:0000256" key="3">
    <source>
        <dbReference type="ARBA" id="ARBA00022777"/>
    </source>
</evidence>
<evidence type="ECO:0000256" key="4">
    <source>
        <dbReference type="ARBA" id="ARBA00074355"/>
    </source>
</evidence>
<dbReference type="FunFam" id="3.30.420.40:FF:000101">
    <property type="entry name" value="FGGY carbohydrate kinase domain-containing protein"/>
    <property type="match status" value="1"/>
</dbReference>
<dbReference type="PANTHER" id="PTHR43435:SF4">
    <property type="entry name" value="FGGY CARBOHYDRATE KINASE DOMAIN-CONTAINING PROTEIN"/>
    <property type="match status" value="1"/>
</dbReference>
<dbReference type="AlphaFoldDB" id="A0A8J5RBD2"/>
<feature type="domain" description="Carbohydrate kinase FGGY C-terminal" evidence="6">
    <location>
        <begin position="329"/>
        <end position="452"/>
    </location>
</feature>
<keyword evidence="8" id="KW-1185">Reference proteome</keyword>
<keyword evidence="3" id="KW-0418">Kinase</keyword>
<name>A0A8J5RBD2_9HYME</name>
<dbReference type="InterPro" id="IPR000577">
    <property type="entry name" value="Carb_kinase_FGGY"/>
</dbReference>
<dbReference type="GO" id="GO:0019150">
    <property type="term" value="F:D-ribulokinase activity"/>
    <property type="evidence" value="ECO:0007669"/>
    <property type="project" value="TreeGrafter"/>
</dbReference>
<sequence>MLFLVFIQTFKLCYRESVNQYKFFRLSDPSVVLSKLQFTTIFYLTNIAMEYYVGVDVGTGSVRAALFDSDGKLIKLSTYPIETFNSIPDFYEQSSEDIWQAVKRVVKTVVHDSPKNLIKGIGFAATCSLVLCDENGQPVTASSTGDDNRNVILWLDHRAEAEANFINMMGHDMLKYVGGKVSLEMEIPKIMWVKKNLLKSWNRAKLIFDLPDFLTWKATGCETRSLCSLVCKWNYQANPEGENGWCEDFLNKIGLASLKDDNWKRIGSKVQASGEPVDKGLSSIAATELGLNEGTPVGTSIIDAHAGGLGIIGCSASGVSDSFTTRLGLICGTSTCHMAVSEKAIFVGGVWGPYYSAMVPSLWLNEGGQSTTGKLLDHIIENHAAAAEIRTKIYGKMHVQQYLSDLLKSMAEHNNYPDISFLTKDLHVWPDFHGNRSPLADPTLLGMISGLSFQNPLFVQIQADVLGLPILIPKERESVLLGAAILGSCAAKSFPSVNKAIRAMAGFANIVKPKVVSYQYHLRKYKVYKKMVDDQREYRKIMNETI</sequence>
<reference evidence="7" key="2">
    <citation type="submission" date="2021-04" db="EMBL/GenBank/DDBJ databases">
        <title>Genome-wide patterns of bracovirus chromosomal integration into multiple host tissues during parasitism.</title>
        <authorList>
            <person name="Chebbi M.A.C."/>
        </authorList>
    </citation>
    <scope>NUCLEOTIDE SEQUENCE</scope>
    <source>
        <tissue evidence="7">Whole body</tissue>
    </source>
</reference>
<comment type="similarity">
    <text evidence="1">Belongs to the FGGY kinase family.</text>
</comment>
<dbReference type="GO" id="GO:0019321">
    <property type="term" value="P:pentose metabolic process"/>
    <property type="evidence" value="ECO:0007669"/>
    <property type="project" value="TreeGrafter"/>
</dbReference>
<evidence type="ECO:0000313" key="7">
    <source>
        <dbReference type="EMBL" id="KAG8036249.1"/>
    </source>
</evidence>
<dbReference type="Proteomes" id="UP000729913">
    <property type="component" value="Unassembled WGS sequence"/>
</dbReference>
<dbReference type="InterPro" id="IPR018485">
    <property type="entry name" value="FGGY_C"/>
</dbReference>
<dbReference type="GO" id="GO:0005737">
    <property type="term" value="C:cytoplasm"/>
    <property type="evidence" value="ECO:0007669"/>
    <property type="project" value="TreeGrafter"/>
</dbReference>
<proteinExistence type="inferred from homology"/>
<dbReference type="EMBL" id="JAAOIC020000049">
    <property type="protein sequence ID" value="KAG8036249.1"/>
    <property type="molecule type" value="Genomic_DNA"/>
</dbReference>
<evidence type="ECO:0000256" key="1">
    <source>
        <dbReference type="ARBA" id="ARBA00009156"/>
    </source>
</evidence>
<organism evidence="7 8">
    <name type="scientific">Cotesia typhae</name>
    <dbReference type="NCBI Taxonomy" id="2053667"/>
    <lineage>
        <taxon>Eukaryota</taxon>
        <taxon>Metazoa</taxon>
        <taxon>Ecdysozoa</taxon>
        <taxon>Arthropoda</taxon>
        <taxon>Hexapoda</taxon>
        <taxon>Insecta</taxon>
        <taxon>Pterygota</taxon>
        <taxon>Neoptera</taxon>
        <taxon>Endopterygota</taxon>
        <taxon>Hymenoptera</taxon>
        <taxon>Apocrita</taxon>
        <taxon>Ichneumonoidea</taxon>
        <taxon>Braconidae</taxon>
        <taxon>Microgastrinae</taxon>
        <taxon>Cotesia</taxon>
    </lineage>
</organism>
<dbReference type="Pfam" id="PF00370">
    <property type="entry name" value="FGGY_N"/>
    <property type="match status" value="1"/>
</dbReference>
<dbReference type="OrthoDB" id="203824at2759"/>
<dbReference type="NCBIfam" id="TIGR01315">
    <property type="entry name" value="5C_CHO_kinase"/>
    <property type="match status" value="1"/>
</dbReference>